<name>A0AAP2CEK3_9BACT</name>
<protein>
    <submittedName>
        <fullName evidence="1">Uncharacterized protein</fullName>
    </submittedName>
</protein>
<proteinExistence type="predicted"/>
<comment type="caution">
    <text evidence="1">The sequence shown here is derived from an EMBL/GenBank/DDBJ whole genome shotgun (WGS) entry which is preliminary data.</text>
</comment>
<keyword evidence="2" id="KW-1185">Reference proteome</keyword>
<evidence type="ECO:0000313" key="2">
    <source>
        <dbReference type="Proteomes" id="UP001319104"/>
    </source>
</evidence>
<evidence type="ECO:0000313" key="1">
    <source>
        <dbReference type="EMBL" id="MBS9523033.1"/>
    </source>
</evidence>
<dbReference type="Proteomes" id="UP001319104">
    <property type="component" value="Unassembled WGS sequence"/>
</dbReference>
<organism evidence="1 2">
    <name type="scientific">Litoribacter ruber</name>
    <dbReference type="NCBI Taxonomy" id="702568"/>
    <lineage>
        <taxon>Bacteria</taxon>
        <taxon>Pseudomonadati</taxon>
        <taxon>Bacteroidota</taxon>
        <taxon>Cytophagia</taxon>
        <taxon>Cytophagales</taxon>
        <taxon>Cyclobacteriaceae</taxon>
        <taxon>Litoribacter</taxon>
    </lineage>
</organism>
<accession>A0AAP2CEK3</accession>
<dbReference type="EMBL" id="JAHCMY010000001">
    <property type="protein sequence ID" value="MBS9523033.1"/>
    <property type="molecule type" value="Genomic_DNA"/>
</dbReference>
<dbReference type="AlphaFoldDB" id="A0AAP2CEK3"/>
<gene>
    <name evidence="1" type="ORF">KI659_03290</name>
</gene>
<sequence>MEKTLLRKTNLFYSLLIYLSLISLQISYAQGLGKEKDLKFPKDLAYQPPIDFNLESQGYKQFVIKLNNKTKVSTRVKVYDMVGNLIIEDTIKPSDGVLKKYDMRDVNTQLFVVEIGNSKYNKTKSIYANPAGKRKRD</sequence>
<reference evidence="1 2" key="1">
    <citation type="submission" date="2021-05" db="EMBL/GenBank/DDBJ databases">
        <authorList>
            <person name="Zhang Z.D."/>
            <person name="Osman G."/>
        </authorList>
    </citation>
    <scope>NUCLEOTIDE SEQUENCE [LARGE SCALE GENOMIC DNA]</scope>
    <source>
        <strain evidence="1 2">KCTC 32217</strain>
    </source>
</reference>